<protein>
    <submittedName>
        <fullName evidence="8">Cytochrome b/b6 domain-containing protein</fullName>
    </submittedName>
</protein>
<accession>A0A9X2FVH2</accession>
<keyword evidence="9" id="KW-1185">Reference proteome</keyword>
<name>A0A9X2FVH2_9GAMM</name>
<dbReference type="InterPro" id="IPR016174">
    <property type="entry name" value="Di-haem_cyt_TM"/>
</dbReference>
<comment type="caution">
    <text evidence="8">The sequence shown here is derived from an EMBL/GenBank/DDBJ whole genome shotgun (WGS) entry which is preliminary data.</text>
</comment>
<dbReference type="Pfam" id="PF01292">
    <property type="entry name" value="Ni_hydr_CYTB"/>
    <property type="match status" value="1"/>
</dbReference>
<dbReference type="PANTHER" id="PTHR30485">
    <property type="entry name" value="NI/FE-HYDROGENASE 1 B-TYPE CYTOCHROME SUBUNIT"/>
    <property type="match status" value="1"/>
</dbReference>
<dbReference type="GO" id="GO:0022904">
    <property type="term" value="P:respiratory electron transport chain"/>
    <property type="evidence" value="ECO:0007669"/>
    <property type="project" value="InterPro"/>
</dbReference>
<sequence>MIIWDKLIRIFHWLLVLCFCLNYFWLEPGDSFHQAVGYTAATLIIIRIIWGFTGPPNARFHNFLPSVAGIKEHVSELRHRKVNQAQGHNPLGGLMVFSLLALFLLQAITGFLREEINALYGDSFLTSVHSISANIIFTLVIIHIVAVVVTAYIGKIELIRPMITGRRRTKHHDRAK</sequence>
<proteinExistence type="predicted"/>
<feature type="transmembrane region" description="Helical" evidence="6">
    <location>
        <begin position="131"/>
        <end position="153"/>
    </location>
</feature>
<organism evidence="8 9">
    <name type="scientific">Idiomarina rhizosphaerae</name>
    <dbReference type="NCBI Taxonomy" id="2961572"/>
    <lineage>
        <taxon>Bacteria</taxon>
        <taxon>Pseudomonadati</taxon>
        <taxon>Pseudomonadota</taxon>
        <taxon>Gammaproteobacteria</taxon>
        <taxon>Alteromonadales</taxon>
        <taxon>Idiomarinaceae</taxon>
        <taxon>Idiomarina</taxon>
    </lineage>
</organism>
<evidence type="ECO:0000313" key="8">
    <source>
        <dbReference type="EMBL" id="MCP1339997.1"/>
    </source>
</evidence>
<dbReference type="GO" id="GO:0005886">
    <property type="term" value="C:plasma membrane"/>
    <property type="evidence" value="ECO:0007669"/>
    <property type="project" value="UniProtKB-SubCell"/>
</dbReference>
<feature type="transmembrane region" description="Helical" evidence="6">
    <location>
        <begin position="7"/>
        <end position="26"/>
    </location>
</feature>
<evidence type="ECO:0000256" key="2">
    <source>
        <dbReference type="ARBA" id="ARBA00022475"/>
    </source>
</evidence>
<keyword evidence="5 6" id="KW-0472">Membrane</keyword>
<dbReference type="EMBL" id="JAMZDE010000008">
    <property type="protein sequence ID" value="MCP1339997.1"/>
    <property type="molecule type" value="Genomic_DNA"/>
</dbReference>
<evidence type="ECO:0000256" key="1">
    <source>
        <dbReference type="ARBA" id="ARBA00004651"/>
    </source>
</evidence>
<keyword evidence="2" id="KW-1003">Cell membrane</keyword>
<dbReference type="PANTHER" id="PTHR30485:SF2">
    <property type="entry name" value="BLL0597 PROTEIN"/>
    <property type="match status" value="1"/>
</dbReference>
<evidence type="ECO:0000259" key="7">
    <source>
        <dbReference type="Pfam" id="PF01292"/>
    </source>
</evidence>
<dbReference type="Proteomes" id="UP001139474">
    <property type="component" value="Unassembled WGS sequence"/>
</dbReference>
<evidence type="ECO:0000256" key="6">
    <source>
        <dbReference type="SAM" id="Phobius"/>
    </source>
</evidence>
<reference evidence="8" key="1">
    <citation type="submission" date="2022-06" db="EMBL/GenBank/DDBJ databases">
        <title>Idiomarina rhizosphaerae M1R2S28.</title>
        <authorList>
            <person name="Sun J.-Q."/>
            <person name="Li L.-F."/>
        </authorList>
    </citation>
    <scope>NUCLEOTIDE SEQUENCE</scope>
    <source>
        <strain evidence="8">M1R2S28</strain>
    </source>
</reference>
<dbReference type="RefSeq" id="WP_253619881.1">
    <property type="nucleotide sequence ID" value="NZ_JAMZDE010000008.1"/>
</dbReference>
<dbReference type="GO" id="GO:0020037">
    <property type="term" value="F:heme binding"/>
    <property type="evidence" value="ECO:0007669"/>
    <property type="project" value="TreeGrafter"/>
</dbReference>
<evidence type="ECO:0000256" key="3">
    <source>
        <dbReference type="ARBA" id="ARBA00022692"/>
    </source>
</evidence>
<evidence type="ECO:0000256" key="4">
    <source>
        <dbReference type="ARBA" id="ARBA00022989"/>
    </source>
</evidence>
<feature type="domain" description="Cytochrome b561 bacterial/Ni-hydrogenase" evidence="7">
    <location>
        <begin position="4"/>
        <end position="165"/>
    </location>
</feature>
<dbReference type="GO" id="GO:0009055">
    <property type="term" value="F:electron transfer activity"/>
    <property type="evidence" value="ECO:0007669"/>
    <property type="project" value="InterPro"/>
</dbReference>
<comment type="subcellular location">
    <subcellularLocation>
        <location evidence="1">Cell membrane</location>
        <topology evidence="1">Multi-pass membrane protein</topology>
    </subcellularLocation>
</comment>
<dbReference type="AlphaFoldDB" id="A0A9X2FVH2"/>
<keyword evidence="3 6" id="KW-0812">Transmembrane</keyword>
<gene>
    <name evidence="8" type="ORF">NJR55_10415</name>
</gene>
<feature type="transmembrane region" description="Helical" evidence="6">
    <location>
        <begin position="91"/>
        <end position="111"/>
    </location>
</feature>
<dbReference type="InterPro" id="IPR051542">
    <property type="entry name" value="Hydrogenase_cytochrome"/>
</dbReference>
<keyword evidence="4 6" id="KW-1133">Transmembrane helix</keyword>
<dbReference type="Gene3D" id="1.20.950.20">
    <property type="entry name" value="Transmembrane di-heme cytochromes, Chain C"/>
    <property type="match status" value="1"/>
</dbReference>
<evidence type="ECO:0000256" key="5">
    <source>
        <dbReference type="ARBA" id="ARBA00023136"/>
    </source>
</evidence>
<feature type="transmembrane region" description="Helical" evidence="6">
    <location>
        <begin position="32"/>
        <end position="50"/>
    </location>
</feature>
<dbReference type="SUPFAM" id="SSF81342">
    <property type="entry name" value="Transmembrane di-heme cytochromes"/>
    <property type="match status" value="1"/>
</dbReference>
<evidence type="ECO:0000313" key="9">
    <source>
        <dbReference type="Proteomes" id="UP001139474"/>
    </source>
</evidence>
<dbReference type="InterPro" id="IPR011577">
    <property type="entry name" value="Cyt_b561_bac/Ni-Hgenase"/>
</dbReference>